<dbReference type="STRING" id="158441.A0A226CV29"/>
<accession>A0A226CV29</accession>
<sequence length="350" mass="39696">MDAQMKGGGAPERPAIPDILIEATVRAIKAGMKPDDFARAAAMQQAKEEESTTTKMGGKRTKGKSERRLRGGHSRKVAADDEDAEPERTYRNFDERRMGFLVIGDQHRFAGVYGSDRYVFASAAPLDYSFCMINKIEEIVTEGEQPQTARNYRAPFKTQDERYRTSSIRLSYNVITETDGLINVLYKILDGGPLGLCWLDISFNTITKLDEDSLSQLPNLKILYLHGNSIVDMTEIPKLQALGSLKTLTLHGNPLEEEEGYRIAVIFYMPYLLHLDMVGVTKADRANSQNFGARYESYWKKRHEEFEESYKSQKKAAEISYTERVMKAGEDSEDEFDDNNNNTHNTKAKK</sequence>
<evidence type="ECO:0000256" key="2">
    <source>
        <dbReference type="ARBA" id="ARBA00014223"/>
    </source>
</evidence>
<dbReference type="Pfam" id="PF14580">
    <property type="entry name" value="LRR_9"/>
    <property type="match status" value="1"/>
</dbReference>
<evidence type="ECO:0000313" key="8">
    <source>
        <dbReference type="Proteomes" id="UP000198287"/>
    </source>
</evidence>
<feature type="region of interest" description="Disordered" evidence="6">
    <location>
        <begin position="329"/>
        <end position="350"/>
    </location>
</feature>
<evidence type="ECO:0000256" key="1">
    <source>
        <dbReference type="ARBA" id="ARBA00004496"/>
    </source>
</evidence>
<evidence type="ECO:0000256" key="4">
    <source>
        <dbReference type="ARBA" id="ARBA00022614"/>
    </source>
</evidence>
<evidence type="ECO:0000313" key="7">
    <source>
        <dbReference type="EMBL" id="OXA36600.1"/>
    </source>
</evidence>
<dbReference type="AlphaFoldDB" id="A0A226CV29"/>
<keyword evidence="4" id="KW-0433">Leucine-rich repeat</keyword>
<dbReference type="InterPro" id="IPR001611">
    <property type="entry name" value="Leu-rich_rpt"/>
</dbReference>
<comment type="caution">
    <text evidence="7">The sequence shown here is derived from an EMBL/GenBank/DDBJ whole genome shotgun (WGS) entry which is preliminary data.</text>
</comment>
<dbReference type="PROSITE" id="PS51450">
    <property type="entry name" value="LRR"/>
    <property type="match status" value="1"/>
</dbReference>
<evidence type="ECO:0000256" key="5">
    <source>
        <dbReference type="ARBA" id="ARBA00022737"/>
    </source>
</evidence>
<dbReference type="PANTHER" id="PTHR46545">
    <property type="entry name" value="LEUCINE-RICH REPEAT-CONTAINING PROTEIN 51"/>
    <property type="match status" value="1"/>
</dbReference>
<dbReference type="SUPFAM" id="SSF52058">
    <property type="entry name" value="L domain-like"/>
    <property type="match status" value="1"/>
</dbReference>
<dbReference type="Proteomes" id="UP000198287">
    <property type="component" value="Unassembled WGS sequence"/>
</dbReference>
<dbReference type="GO" id="GO:0005737">
    <property type="term" value="C:cytoplasm"/>
    <property type="evidence" value="ECO:0007669"/>
    <property type="project" value="UniProtKB-SubCell"/>
</dbReference>
<comment type="subcellular location">
    <subcellularLocation>
        <location evidence="1">Cytoplasm</location>
    </subcellularLocation>
</comment>
<keyword evidence="8" id="KW-1185">Reference proteome</keyword>
<reference evidence="7 8" key="1">
    <citation type="submission" date="2015-12" db="EMBL/GenBank/DDBJ databases">
        <title>The genome of Folsomia candida.</title>
        <authorList>
            <person name="Faddeeva A."/>
            <person name="Derks M.F."/>
            <person name="Anvar Y."/>
            <person name="Smit S."/>
            <person name="Van Straalen N."/>
            <person name="Roelofs D."/>
        </authorList>
    </citation>
    <scope>NUCLEOTIDE SEQUENCE [LARGE SCALE GENOMIC DNA]</scope>
    <source>
        <strain evidence="7 8">VU population</strain>
        <tissue evidence="7">Whole body</tissue>
    </source>
</reference>
<keyword evidence="5" id="KW-0677">Repeat</keyword>
<gene>
    <name evidence="7" type="ORF">Fcan01_28633</name>
</gene>
<dbReference type="OrthoDB" id="676979at2759"/>
<organism evidence="7 8">
    <name type="scientific">Folsomia candida</name>
    <name type="common">Springtail</name>
    <dbReference type="NCBI Taxonomy" id="158441"/>
    <lineage>
        <taxon>Eukaryota</taxon>
        <taxon>Metazoa</taxon>
        <taxon>Ecdysozoa</taxon>
        <taxon>Arthropoda</taxon>
        <taxon>Hexapoda</taxon>
        <taxon>Collembola</taxon>
        <taxon>Entomobryomorpha</taxon>
        <taxon>Isotomoidea</taxon>
        <taxon>Isotomidae</taxon>
        <taxon>Proisotominae</taxon>
        <taxon>Folsomia</taxon>
    </lineage>
</organism>
<name>A0A226CV29_FOLCA</name>
<dbReference type="InterPro" id="IPR032675">
    <property type="entry name" value="LRR_dom_sf"/>
</dbReference>
<proteinExistence type="predicted"/>
<evidence type="ECO:0000256" key="6">
    <source>
        <dbReference type="SAM" id="MobiDB-lite"/>
    </source>
</evidence>
<dbReference type="OMA" id="CMINKIE"/>
<feature type="region of interest" description="Disordered" evidence="6">
    <location>
        <begin position="38"/>
        <end position="86"/>
    </location>
</feature>
<protein>
    <recommendedName>
        <fullName evidence="2">Leucine-rich repeat-containing protein 51</fullName>
    </recommendedName>
</protein>
<evidence type="ECO:0000256" key="3">
    <source>
        <dbReference type="ARBA" id="ARBA00022490"/>
    </source>
</evidence>
<dbReference type="Gene3D" id="3.80.10.10">
    <property type="entry name" value="Ribonuclease Inhibitor"/>
    <property type="match status" value="1"/>
</dbReference>
<dbReference type="PANTHER" id="PTHR46545:SF1">
    <property type="entry name" value="LEUCINE-RICH REPEAT-CONTAINING PROTEIN 51"/>
    <property type="match status" value="1"/>
</dbReference>
<dbReference type="EMBL" id="LNIX01000093">
    <property type="protein sequence ID" value="OXA36600.1"/>
    <property type="molecule type" value="Genomic_DNA"/>
</dbReference>
<keyword evidence="3" id="KW-0963">Cytoplasm</keyword>